<dbReference type="SUPFAM" id="SSF56112">
    <property type="entry name" value="Protein kinase-like (PK-like)"/>
    <property type="match status" value="1"/>
</dbReference>
<evidence type="ECO:0000256" key="1">
    <source>
        <dbReference type="ARBA" id="ARBA00022527"/>
    </source>
</evidence>
<dbReference type="STRING" id="441375.B6AF74"/>
<keyword evidence="2 7" id="KW-0808">Transferase</keyword>
<dbReference type="GO" id="GO:0005524">
    <property type="term" value="F:ATP binding"/>
    <property type="evidence" value="ECO:0007669"/>
    <property type="project" value="UniProtKB-KW"/>
</dbReference>
<dbReference type="InterPro" id="IPR011009">
    <property type="entry name" value="Kinase-like_dom_sf"/>
</dbReference>
<proteinExistence type="predicted"/>
<reference evidence="7" key="1">
    <citation type="submission" date="2008-06" db="EMBL/GenBank/DDBJ databases">
        <authorList>
            <person name="Lorenzi H."/>
            <person name="Inman J."/>
            <person name="Miller J."/>
            <person name="Schobel S."/>
            <person name="Amedeo P."/>
            <person name="Caler E.V."/>
            <person name="da Silva J."/>
        </authorList>
    </citation>
    <scope>NUCLEOTIDE SEQUENCE [LARGE SCALE GENOMIC DNA]</scope>
    <source>
        <strain evidence="7">RN66</strain>
    </source>
</reference>
<dbReference type="Pfam" id="PF07714">
    <property type="entry name" value="PK_Tyr_Ser-Thr"/>
    <property type="match status" value="1"/>
</dbReference>
<keyword evidence="1" id="KW-0723">Serine/threonine-protein kinase</keyword>
<dbReference type="AlphaFoldDB" id="B6AF74"/>
<feature type="domain" description="Protein kinase" evidence="6">
    <location>
        <begin position="184"/>
        <end position="454"/>
    </location>
</feature>
<dbReference type="OMA" id="CIAYLHE"/>
<evidence type="ECO:0000256" key="5">
    <source>
        <dbReference type="ARBA" id="ARBA00022840"/>
    </source>
</evidence>
<dbReference type="Proteomes" id="UP000001460">
    <property type="component" value="Unassembled WGS sequence"/>
</dbReference>
<dbReference type="VEuPathDB" id="CryptoDB:CMU_015180"/>
<dbReference type="PANTHER" id="PTHR11584">
    <property type="entry name" value="SERINE/THREONINE PROTEIN KINASE"/>
    <property type="match status" value="1"/>
</dbReference>
<dbReference type="OrthoDB" id="10252354at2759"/>
<evidence type="ECO:0000313" key="8">
    <source>
        <dbReference type="Proteomes" id="UP000001460"/>
    </source>
</evidence>
<dbReference type="InterPro" id="IPR000719">
    <property type="entry name" value="Prot_kinase_dom"/>
</dbReference>
<keyword evidence="8" id="KW-1185">Reference proteome</keyword>
<dbReference type="PANTHER" id="PTHR11584:SF369">
    <property type="entry name" value="MITOGEN-ACTIVATED PROTEIN KINASE KINASE KINASE 19-RELATED"/>
    <property type="match status" value="1"/>
</dbReference>
<dbReference type="InterPro" id="IPR008271">
    <property type="entry name" value="Ser/Thr_kinase_AS"/>
</dbReference>
<dbReference type="SMART" id="SM00220">
    <property type="entry name" value="S_TKc"/>
    <property type="match status" value="1"/>
</dbReference>
<dbReference type="GO" id="GO:0004709">
    <property type="term" value="F:MAP kinase kinase kinase activity"/>
    <property type="evidence" value="ECO:0007669"/>
    <property type="project" value="UniProtKB-EC"/>
</dbReference>
<dbReference type="EMBL" id="DS989730">
    <property type="protein sequence ID" value="EEA06841.1"/>
    <property type="molecule type" value="Genomic_DNA"/>
</dbReference>
<accession>B6AF74</accession>
<dbReference type="GeneID" id="6996310"/>
<evidence type="ECO:0000256" key="2">
    <source>
        <dbReference type="ARBA" id="ARBA00022679"/>
    </source>
</evidence>
<name>B6AF74_CRYMR</name>
<dbReference type="eggNOG" id="KOG0192">
    <property type="taxonomic scope" value="Eukaryota"/>
</dbReference>
<evidence type="ECO:0000313" key="7">
    <source>
        <dbReference type="EMBL" id="EEA06841.1"/>
    </source>
</evidence>
<gene>
    <name evidence="7" type="ORF">CMU_015180</name>
</gene>
<dbReference type="EC" id="2.7.11.25" evidence="7"/>
<evidence type="ECO:0000256" key="4">
    <source>
        <dbReference type="ARBA" id="ARBA00022777"/>
    </source>
</evidence>
<evidence type="ECO:0000259" key="6">
    <source>
        <dbReference type="PROSITE" id="PS50011"/>
    </source>
</evidence>
<dbReference type="PROSITE" id="PS50011">
    <property type="entry name" value="PROTEIN_KINASE_DOM"/>
    <property type="match status" value="1"/>
</dbReference>
<keyword evidence="3" id="KW-0547">Nucleotide-binding</keyword>
<dbReference type="RefSeq" id="XP_002141190.1">
    <property type="nucleotide sequence ID" value="XM_002141154.1"/>
</dbReference>
<protein>
    <submittedName>
        <fullName evidence="7">Protein kinase domain-containing protein</fullName>
        <ecNumber evidence="7">2.7.11.25</ecNumber>
    </submittedName>
</protein>
<keyword evidence="4 7" id="KW-0418">Kinase</keyword>
<dbReference type="InterPro" id="IPR001245">
    <property type="entry name" value="Ser-Thr/Tyr_kinase_cat_dom"/>
</dbReference>
<evidence type="ECO:0000256" key="3">
    <source>
        <dbReference type="ARBA" id="ARBA00022741"/>
    </source>
</evidence>
<dbReference type="Gene3D" id="1.10.510.10">
    <property type="entry name" value="Transferase(Phosphotransferase) domain 1"/>
    <property type="match status" value="1"/>
</dbReference>
<dbReference type="PROSITE" id="PS00108">
    <property type="entry name" value="PROTEIN_KINASE_ST"/>
    <property type="match status" value="1"/>
</dbReference>
<organism evidence="7 8">
    <name type="scientific">Cryptosporidium muris (strain RN66)</name>
    <dbReference type="NCBI Taxonomy" id="441375"/>
    <lineage>
        <taxon>Eukaryota</taxon>
        <taxon>Sar</taxon>
        <taxon>Alveolata</taxon>
        <taxon>Apicomplexa</taxon>
        <taxon>Conoidasida</taxon>
        <taxon>Coccidia</taxon>
        <taxon>Eucoccidiorida</taxon>
        <taxon>Eimeriorina</taxon>
        <taxon>Cryptosporidiidae</taxon>
        <taxon>Cryptosporidium</taxon>
    </lineage>
</organism>
<keyword evidence="5" id="KW-0067">ATP-binding</keyword>
<sequence length="474" mass="53114">MHRRSPISIRNSLLISKRIVDSSNPTEEIRSGSTSKGILKEKVAESANEYKQDAGSLETKVYGNSQLSETDHTLNNQLIGAAIDNTKNTLIKHKVSLRYHDNGNDTSSTNSNLELPLVEKHHCKGNNTNNHTLQCHSNIRLRSSLTDTKAQSVPRVVILERTQEETVKINIKVAPEELIELDQIEFGEVISSGAFGVIYKCKVDGIKGKNNSQFAVKLFLRDKDTGGLTEERLGSIEAELNCIRVLKHPNITEYYGILNPKSGEMGFVMEYISGGTVFDLLYSGLHVVPISRRIEWCIQLVSCIAYLHEGCSPYRFIHRDIKTINMLINSTDYSIKLCDFGNVRERTFSYCRLDNNGGSIRYMSPESLKVGSFINDKTDIWSIGCCIIEICGGGIPYKEFLDENALLDNIHNGGLPRIPLFFPHSLSRICSKCLSIDPDMRPTASKLYRELTKLDIGLIRKSLLGKLDLQPCVQ</sequence>